<evidence type="ECO:0008006" key="3">
    <source>
        <dbReference type="Google" id="ProtNLM"/>
    </source>
</evidence>
<gene>
    <name evidence="1" type="ORF">SAMN05444368_0669</name>
</gene>
<name>A0ABY1JC44_9BACT</name>
<dbReference type="RefSeq" id="WP_074199263.1">
    <property type="nucleotide sequence ID" value="NZ_FSQZ01000001.1"/>
</dbReference>
<dbReference type="EMBL" id="FSQZ01000001">
    <property type="protein sequence ID" value="SIN64790.1"/>
    <property type="molecule type" value="Genomic_DNA"/>
</dbReference>
<evidence type="ECO:0000313" key="1">
    <source>
        <dbReference type="EMBL" id="SIN64790.1"/>
    </source>
</evidence>
<dbReference type="Proteomes" id="UP000185093">
    <property type="component" value="Unassembled WGS sequence"/>
</dbReference>
<protein>
    <recommendedName>
        <fullName evidence="3">Poly(3-hydroxyalkanoate) polymerase subunit PhaE</fullName>
    </recommendedName>
</protein>
<evidence type="ECO:0000313" key="2">
    <source>
        <dbReference type="Proteomes" id="UP000185093"/>
    </source>
</evidence>
<proteinExistence type="predicted"/>
<sequence length="100" mass="11356">MDSLIQLILGGFGVSDDLVSLCRSYMSSLVQQGAMEQWAMDKLIGQLEEELARRREALVRGFKNEVEKFLSFLPFVTIEQFKALEARVKALEEEIANSKD</sequence>
<organism evidence="1 2">
    <name type="scientific">Acetomicrobium flavidum</name>
    <dbReference type="NCBI Taxonomy" id="49896"/>
    <lineage>
        <taxon>Bacteria</taxon>
        <taxon>Thermotogati</taxon>
        <taxon>Synergistota</taxon>
        <taxon>Synergistia</taxon>
        <taxon>Synergistales</taxon>
        <taxon>Acetomicrobiaceae</taxon>
        <taxon>Acetomicrobium</taxon>
    </lineage>
</organism>
<keyword evidence="2" id="KW-1185">Reference proteome</keyword>
<accession>A0ABY1JC44</accession>
<comment type="caution">
    <text evidence="1">The sequence shown here is derived from an EMBL/GenBank/DDBJ whole genome shotgun (WGS) entry which is preliminary data.</text>
</comment>
<reference evidence="1 2" key="1">
    <citation type="submission" date="2016-11" db="EMBL/GenBank/DDBJ databases">
        <authorList>
            <person name="Varghese N."/>
            <person name="Submissions S."/>
        </authorList>
    </citation>
    <scope>NUCLEOTIDE SEQUENCE [LARGE SCALE GENOMIC DNA]</scope>
    <source>
        <strain evidence="1 2">DSM 20664</strain>
    </source>
</reference>